<dbReference type="InterPro" id="IPR007110">
    <property type="entry name" value="Ig-like_dom"/>
</dbReference>
<organism evidence="9 10">
    <name type="scientific">Acrobeloides nanus</name>
    <dbReference type="NCBI Taxonomy" id="290746"/>
    <lineage>
        <taxon>Eukaryota</taxon>
        <taxon>Metazoa</taxon>
        <taxon>Ecdysozoa</taxon>
        <taxon>Nematoda</taxon>
        <taxon>Chromadorea</taxon>
        <taxon>Rhabditida</taxon>
        <taxon>Tylenchina</taxon>
        <taxon>Cephalobomorpha</taxon>
        <taxon>Cephaloboidea</taxon>
        <taxon>Cephalobidae</taxon>
        <taxon>Acrobeloides</taxon>
    </lineage>
</organism>
<dbReference type="InterPro" id="IPR036179">
    <property type="entry name" value="Ig-like_dom_sf"/>
</dbReference>
<dbReference type="PROSITE" id="PS01186">
    <property type="entry name" value="EGF_2"/>
    <property type="match status" value="1"/>
</dbReference>
<dbReference type="CDD" id="cd00054">
    <property type="entry name" value="EGF_CA"/>
    <property type="match status" value="4"/>
</dbReference>
<dbReference type="PROSITE" id="PS50026">
    <property type="entry name" value="EGF_3"/>
    <property type="match status" value="1"/>
</dbReference>
<name>A0A914DRE0_9BILA</name>
<dbReference type="Gene3D" id="2.60.40.10">
    <property type="entry name" value="Immunoglobulins"/>
    <property type="match status" value="1"/>
</dbReference>
<dbReference type="InterPro" id="IPR003599">
    <property type="entry name" value="Ig_sub"/>
</dbReference>
<protein>
    <submittedName>
        <fullName evidence="10">Uncharacterized protein</fullName>
    </submittedName>
</protein>
<dbReference type="InterPro" id="IPR000742">
    <property type="entry name" value="EGF"/>
</dbReference>
<feature type="domain" description="EGF-like" evidence="7">
    <location>
        <begin position="464"/>
        <end position="502"/>
    </location>
</feature>
<evidence type="ECO:0000313" key="10">
    <source>
        <dbReference type="WBParaSite" id="ACRNAN_scaffold342.g9517.t1"/>
    </source>
</evidence>
<dbReference type="Proteomes" id="UP000887540">
    <property type="component" value="Unplaced"/>
</dbReference>
<dbReference type="Gene3D" id="2.10.25.10">
    <property type="entry name" value="Laminin"/>
    <property type="match status" value="4"/>
</dbReference>
<evidence type="ECO:0000256" key="5">
    <source>
        <dbReference type="ARBA" id="ARBA00023180"/>
    </source>
</evidence>
<evidence type="ECO:0000256" key="2">
    <source>
        <dbReference type="ARBA" id="ARBA00022729"/>
    </source>
</evidence>
<dbReference type="FunFam" id="2.10.25.10:FF:000005">
    <property type="entry name" value="Fibrillin 2"/>
    <property type="match status" value="2"/>
</dbReference>
<dbReference type="Pfam" id="PF07474">
    <property type="entry name" value="G2F"/>
    <property type="match status" value="1"/>
</dbReference>
<dbReference type="SUPFAM" id="SSF57184">
    <property type="entry name" value="Growth factor receptor domain"/>
    <property type="match status" value="2"/>
</dbReference>
<dbReference type="InterPro" id="IPR001881">
    <property type="entry name" value="EGF-like_Ca-bd_dom"/>
</dbReference>
<dbReference type="GO" id="GO:0005509">
    <property type="term" value="F:calcium ion binding"/>
    <property type="evidence" value="ECO:0007669"/>
    <property type="project" value="InterPro"/>
</dbReference>
<feature type="domain" description="Ig-like" evidence="8">
    <location>
        <begin position="8"/>
        <end position="96"/>
    </location>
</feature>
<dbReference type="Pfam" id="PF07645">
    <property type="entry name" value="EGF_CA"/>
    <property type="match status" value="4"/>
</dbReference>
<evidence type="ECO:0000256" key="1">
    <source>
        <dbReference type="ARBA" id="ARBA00022536"/>
    </source>
</evidence>
<dbReference type="InterPro" id="IPR006605">
    <property type="entry name" value="G2_nidogen/fibulin_G2F"/>
</dbReference>
<keyword evidence="9" id="KW-1185">Reference proteome</keyword>
<evidence type="ECO:0000256" key="4">
    <source>
        <dbReference type="ARBA" id="ARBA00023157"/>
    </source>
</evidence>
<dbReference type="InterPro" id="IPR013783">
    <property type="entry name" value="Ig-like_fold"/>
</dbReference>
<dbReference type="InterPro" id="IPR050751">
    <property type="entry name" value="ECM_structural_protein"/>
</dbReference>
<keyword evidence="1 6" id="KW-0245">EGF-like domain</keyword>
<keyword evidence="3" id="KW-0677">Repeat</keyword>
<dbReference type="InterPro" id="IPR009030">
    <property type="entry name" value="Growth_fac_rcpt_cys_sf"/>
</dbReference>
<evidence type="ECO:0000313" key="9">
    <source>
        <dbReference type="Proteomes" id="UP000887540"/>
    </source>
</evidence>
<dbReference type="PANTHER" id="PTHR24034">
    <property type="entry name" value="EGF-LIKE DOMAIN-CONTAINING PROTEIN"/>
    <property type="match status" value="1"/>
</dbReference>
<dbReference type="InterPro" id="IPR000152">
    <property type="entry name" value="EGF-type_Asp/Asn_hydroxyl_site"/>
</dbReference>
<keyword evidence="5" id="KW-0325">Glycoprotein</keyword>
<dbReference type="PROSITE" id="PS50835">
    <property type="entry name" value="IG_LIKE"/>
    <property type="match status" value="1"/>
</dbReference>
<feature type="disulfide bond" evidence="6">
    <location>
        <begin position="468"/>
        <end position="478"/>
    </location>
</feature>
<dbReference type="SMART" id="SM00179">
    <property type="entry name" value="EGF_CA"/>
    <property type="match status" value="4"/>
</dbReference>
<dbReference type="PROSITE" id="PS00010">
    <property type="entry name" value="ASX_HYDROXYL"/>
    <property type="match status" value="1"/>
</dbReference>
<dbReference type="SMART" id="SM00409">
    <property type="entry name" value="IG"/>
    <property type="match status" value="1"/>
</dbReference>
<accession>A0A914DRE0</accession>
<evidence type="ECO:0000259" key="7">
    <source>
        <dbReference type="PROSITE" id="PS50026"/>
    </source>
</evidence>
<dbReference type="PANTHER" id="PTHR24034:SF89">
    <property type="entry name" value="COMPLEMENT COMPONENT C1Q RECEPTOR"/>
    <property type="match status" value="1"/>
</dbReference>
<dbReference type="AlphaFoldDB" id="A0A914DRE0"/>
<evidence type="ECO:0000256" key="3">
    <source>
        <dbReference type="ARBA" id="ARBA00022737"/>
    </source>
</evidence>
<dbReference type="SUPFAM" id="SSF48726">
    <property type="entry name" value="Immunoglobulin"/>
    <property type="match status" value="1"/>
</dbReference>
<dbReference type="InterPro" id="IPR018097">
    <property type="entry name" value="EGF_Ca-bd_CS"/>
</dbReference>
<sequence length="655" mass="73330">MQVSDEVPKVNIPPSRIVAHHSTDIVADCKLKHGNPLTTRVRWSKDNVNLYIDHDKYELLPNNSLLIRHAMQSDRGSYKCRAWNNKGKSWDGTNLVIADNPSVIISNISGTINGKPITHQNLIANVTPEIYSNDITLRIDNLAGEHASITKTIVNMLSIPITHVGYDPEARTHNTTQRKKMERVTDYRFGSGEHLIVTQTIHGFDGDQLEIDVDFEGEIPNGEQDVISFDPMEEYVVEEEKGKLKGHGHTVMKWDDSINYESDEENDEDQSEENLKVKNGTTMHIHSLPHISKDAIHMETKVDRFGHCPEGYAKIQDRCRDIDECKLYPEICGKEAKCRNTNGGYRCDAKCEPGYHSKLDGNCVDIDECVLGIANCSIGTECSNTEGSYTCLEACVDGYFLNSQNECQGSYACICPQGFPAINGTCKGLSMSEEHPLKVIGYDSFSREKSCPQGFKLRGSTCEDIDECSFDAPCQYSCKNLAGSFQCTCPEGYIVSDMGQCIDVDECQLDDACSINELCFNQLGSYSCIANPCPSGYHLDGSNQRCLPNCQNCSKPPINLHMLSVPKGVEAETPLLRLTAQDKEGRLLRDTRFLLKANDFHLRSENGRAMVLNKISDVYNDDKKFDCDCYKKSDIFRHSHILSCLQQNLQVCDEK</sequence>
<dbReference type="WBParaSite" id="ACRNAN_scaffold342.g9517.t1">
    <property type="protein sequence ID" value="ACRNAN_scaffold342.g9517.t1"/>
    <property type="gene ID" value="ACRNAN_scaffold342.g9517"/>
</dbReference>
<dbReference type="SMART" id="SM00181">
    <property type="entry name" value="EGF"/>
    <property type="match status" value="4"/>
</dbReference>
<dbReference type="InterPro" id="IPR049883">
    <property type="entry name" value="NOTCH1_EGF-like"/>
</dbReference>
<reference evidence="10" key="1">
    <citation type="submission" date="2022-11" db="UniProtKB">
        <authorList>
            <consortium name="WormBaseParasite"/>
        </authorList>
    </citation>
    <scope>IDENTIFICATION</scope>
</reference>
<dbReference type="PROSITE" id="PS01187">
    <property type="entry name" value="EGF_CA"/>
    <property type="match status" value="2"/>
</dbReference>
<proteinExistence type="predicted"/>
<dbReference type="Pfam" id="PF13927">
    <property type="entry name" value="Ig_3"/>
    <property type="match status" value="1"/>
</dbReference>
<evidence type="ECO:0000259" key="8">
    <source>
        <dbReference type="PROSITE" id="PS50835"/>
    </source>
</evidence>
<evidence type="ECO:0000256" key="6">
    <source>
        <dbReference type="PROSITE-ProRule" id="PRU00076"/>
    </source>
</evidence>
<comment type="caution">
    <text evidence="6">Lacks conserved residue(s) required for the propagation of feature annotation.</text>
</comment>
<keyword evidence="4 6" id="KW-1015">Disulfide bond</keyword>
<keyword evidence="2" id="KW-0732">Signal</keyword>